<gene>
    <name evidence="1" type="ORF">SAMN06295933_2290</name>
</gene>
<evidence type="ECO:0000313" key="1">
    <source>
        <dbReference type="EMBL" id="SMF20749.1"/>
    </source>
</evidence>
<dbReference type="STRING" id="1519643.SAMN06295933_2290"/>
<dbReference type="EMBL" id="FWZU01000003">
    <property type="protein sequence ID" value="SMF20749.1"/>
    <property type="molecule type" value="Genomic_DNA"/>
</dbReference>
<sequence>MLNIKELLEEIKASPYEEVEISVPHTGKIEFCNLKAGDKVSGPIGEWKEKPGTVLAKLTRERNTKNIYAPEKGEIVSIRQDLEGQFVEAGEVLIKIRHFLSKEEVIHLILKKALFLFNSPEKAKYYFTPEIDTKIKGSGERSVKVRDGLELFIVSRMKRETPLNYAGPEGLIYAVYFHNGDNVDAGQPLIGVCPADQLKHIQEVVNRVQSEWEERD</sequence>
<dbReference type="RefSeq" id="WP_085102263.1">
    <property type="nucleotide sequence ID" value="NZ_FWZU01000003.1"/>
</dbReference>
<evidence type="ECO:0000313" key="2">
    <source>
        <dbReference type="Proteomes" id="UP000192906"/>
    </source>
</evidence>
<dbReference type="AlphaFoldDB" id="A0A1X7DSJ0"/>
<proteinExistence type="predicted"/>
<evidence type="ECO:0008006" key="3">
    <source>
        <dbReference type="Google" id="ProtNLM"/>
    </source>
</evidence>
<keyword evidence="2" id="KW-1185">Reference proteome</keyword>
<dbReference type="Proteomes" id="UP000192906">
    <property type="component" value="Unassembled WGS sequence"/>
</dbReference>
<organism evidence="1 2">
    <name type="scientific">Desulfovibrio gilichinskyi</name>
    <dbReference type="NCBI Taxonomy" id="1519643"/>
    <lineage>
        <taxon>Bacteria</taxon>
        <taxon>Pseudomonadati</taxon>
        <taxon>Thermodesulfobacteriota</taxon>
        <taxon>Desulfovibrionia</taxon>
        <taxon>Desulfovibrionales</taxon>
        <taxon>Desulfovibrionaceae</taxon>
        <taxon>Desulfovibrio</taxon>
    </lineage>
</organism>
<protein>
    <recommendedName>
        <fullName evidence="3">Biotin-requiring enzyme</fullName>
    </recommendedName>
</protein>
<reference evidence="2" key="1">
    <citation type="submission" date="2017-04" db="EMBL/GenBank/DDBJ databases">
        <authorList>
            <person name="Varghese N."/>
            <person name="Submissions S."/>
        </authorList>
    </citation>
    <scope>NUCLEOTIDE SEQUENCE [LARGE SCALE GENOMIC DNA]</scope>
    <source>
        <strain evidence="2">K3S</strain>
    </source>
</reference>
<dbReference type="OrthoDB" id="5430121at2"/>
<dbReference type="Gene3D" id="2.40.50.100">
    <property type="match status" value="2"/>
</dbReference>
<accession>A0A1X7DSJ0</accession>
<name>A0A1X7DSJ0_9BACT</name>